<evidence type="ECO:0000259" key="7">
    <source>
        <dbReference type="Pfam" id="PF04542"/>
    </source>
</evidence>
<dbReference type="Gene3D" id="1.10.10.1320">
    <property type="entry name" value="Anti-sigma factor, zinc-finger domain"/>
    <property type="match status" value="1"/>
</dbReference>
<name>A0A6G4X9Q9_9ACTN</name>
<evidence type="ECO:0000256" key="5">
    <source>
        <dbReference type="ARBA" id="ARBA00023163"/>
    </source>
</evidence>
<dbReference type="AlphaFoldDB" id="A0A6G4X9Q9"/>
<dbReference type="Pfam" id="PF13490">
    <property type="entry name" value="zf-HC2"/>
    <property type="match status" value="1"/>
</dbReference>
<dbReference type="GO" id="GO:0016987">
    <property type="term" value="F:sigma factor activity"/>
    <property type="evidence" value="ECO:0007669"/>
    <property type="project" value="UniProtKB-KW"/>
</dbReference>
<dbReference type="SUPFAM" id="SSF88659">
    <property type="entry name" value="Sigma3 and sigma4 domains of RNA polymerase sigma factors"/>
    <property type="match status" value="1"/>
</dbReference>
<dbReference type="EMBL" id="JAAKZZ010000969">
    <property type="protein sequence ID" value="NGO73892.1"/>
    <property type="molecule type" value="Genomic_DNA"/>
</dbReference>
<dbReference type="InterPro" id="IPR027383">
    <property type="entry name" value="Znf_put"/>
</dbReference>
<reference evidence="9 10" key="1">
    <citation type="submission" date="2020-02" db="EMBL/GenBank/DDBJ databases">
        <title>Whole-genome analyses of novel actinobacteria.</title>
        <authorList>
            <person name="Sahin N."/>
            <person name="Tatar D."/>
        </authorList>
    </citation>
    <scope>NUCLEOTIDE SEQUENCE [LARGE SCALE GENOMIC DNA]</scope>
    <source>
        <strain evidence="9 10">SB3404</strain>
    </source>
</reference>
<evidence type="ECO:0000256" key="2">
    <source>
        <dbReference type="ARBA" id="ARBA00023015"/>
    </source>
</evidence>
<evidence type="ECO:0000259" key="8">
    <source>
        <dbReference type="Pfam" id="PF13490"/>
    </source>
</evidence>
<evidence type="ECO:0000256" key="6">
    <source>
        <dbReference type="SAM" id="MobiDB-lite"/>
    </source>
</evidence>
<dbReference type="InterPro" id="IPR036388">
    <property type="entry name" value="WH-like_DNA-bd_sf"/>
</dbReference>
<keyword evidence="10" id="KW-1185">Reference proteome</keyword>
<evidence type="ECO:0000256" key="1">
    <source>
        <dbReference type="ARBA" id="ARBA00010641"/>
    </source>
</evidence>
<comment type="similarity">
    <text evidence="1">Belongs to the sigma-70 factor family. ECF subfamily.</text>
</comment>
<evidence type="ECO:0000256" key="4">
    <source>
        <dbReference type="ARBA" id="ARBA00023125"/>
    </source>
</evidence>
<gene>
    <name evidence="9" type="ORF">G5C65_37375</name>
</gene>
<dbReference type="Proteomes" id="UP000477722">
    <property type="component" value="Unassembled WGS sequence"/>
</dbReference>
<feature type="domain" description="RNA polymerase sigma-70 region 2" evidence="7">
    <location>
        <begin position="19"/>
        <end position="87"/>
    </location>
</feature>
<dbReference type="InterPro" id="IPR013325">
    <property type="entry name" value="RNA_pol_sigma_r2"/>
</dbReference>
<evidence type="ECO:0000313" key="10">
    <source>
        <dbReference type="Proteomes" id="UP000477722"/>
    </source>
</evidence>
<dbReference type="NCBIfam" id="TIGR02937">
    <property type="entry name" value="sigma70-ECF"/>
    <property type="match status" value="1"/>
</dbReference>
<proteinExistence type="inferred from homology"/>
<dbReference type="PANTHER" id="PTHR43133:SF8">
    <property type="entry name" value="RNA POLYMERASE SIGMA FACTOR HI_1459-RELATED"/>
    <property type="match status" value="1"/>
</dbReference>
<dbReference type="GO" id="GO:0006352">
    <property type="term" value="P:DNA-templated transcription initiation"/>
    <property type="evidence" value="ECO:0007669"/>
    <property type="project" value="InterPro"/>
</dbReference>
<keyword evidence="4" id="KW-0238">DNA-binding</keyword>
<comment type="caution">
    <text evidence="9">The sequence shown here is derived from an EMBL/GenBank/DDBJ whole genome shotgun (WGS) entry which is preliminary data.</text>
</comment>
<dbReference type="Pfam" id="PF04542">
    <property type="entry name" value="Sigma70_r2"/>
    <property type="match status" value="1"/>
</dbReference>
<protein>
    <submittedName>
        <fullName evidence="9">Sigma-70 family RNA polymerase sigma factor</fullName>
    </submittedName>
</protein>
<dbReference type="InterPro" id="IPR007627">
    <property type="entry name" value="RNA_pol_sigma70_r2"/>
</dbReference>
<dbReference type="PANTHER" id="PTHR43133">
    <property type="entry name" value="RNA POLYMERASE ECF-TYPE SIGMA FACTO"/>
    <property type="match status" value="1"/>
</dbReference>
<accession>A0A6G4X9Q9</accession>
<dbReference type="SUPFAM" id="SSF88946">
    <property type="entry name" value="Sigma2 domain of RNA polymerase sigma factors"/>
    <property type="match status" value="1"/>
</dbReference>
<feature type="domain" description="Putative zinc-finger" evidence="8">
    <location>
        <begin position="199"/>
        <end position="232"/>
    </location>
</feature>
<dbReference type="Gene3D" id="1.10.1740.10">
    <property type="match status" value="1"/>
</dbReference>
<dbReference type="Gene3D" id="1.10.10.10">
    <property type="entry name" value="Winged helix-like DNA-binding domain superfamily/Winged helix DNA-binding domain"/>
    <property type="match status" value="1"/>
</dbReference>
<feature type="non-terminal residue" evidence="9">
    <location>
        <position position="374"/>
    </location>
</feature>
<keyword evidence="3" id="KW-0731">Sigma factor</keyword>
<dbReference type="InterPro" id="IPR013324">
    <property type="entry name" value="RNA_pol_sigma_r3/r4-like"/>
</dbReference>
<dbReference type="GO" id="GO:0003677">
    <property type="term" value="F:DNA binding"/>
    <property type="evidence" value="ECO:0007669"/>
    <property type="project" value="UniProtKB-KW"/>
</dbReference>
<organism evidence="9 10">
    <name type="scientific">Streptomyces boncukensis</name>
    <dbReference type="NCBI Taxonomy" id="2711219"/>
    <lineage>
        <taxon>Bacteria</taxon>
        <taxon>Bacillati</taxon>
        <taxon>Actinomycetota</taxon>
        <taxon>Actinomycetes</taxon>
        <taxon>Kitasatosporales</taxon>
        <taxon>Streptomycetaceae</taxon>
        <taxon>Streptomyces</taxon>
    </lineage>
</organism>
<keyword evidence="5" id="KW-0804">Transcription</keyword>
<dbReference type="InterPro" id="IPR014284">
    <property type="entry name" value="RNA_pol_sigma-70_dom"/>
</dbReference>
<keyword evidence="2" id="KW-0805">Transcription regulation</keyword>
<dbReference type="InterPro" id="IPR039425">
    <property type="entry name" value="RNA_pol_sigma-70-like"/>
</dbReference>
<sequence>MIDRIRHGDPGDTEAYDELYRRHAEPVRRYARTCCRDAHTAEDLTNEVFARTLQAVQGGKGPETSVRAYLLTSVRHVAAAWSRTQKREHLVDDFAVFVQSASRASAPAEEETLDLGADVRAMREAEQTLVVQAFKSLSEADQMLLWHTAVEGAKPQEVAPLLGKSTGATATAAHRARENLKQAYLQAHVSQALTAGGNCARFADRLGAYARGGLRMRAERGLQQHLEECPACSQAAVEVKDLNEHIRVLVPVALIGWFATAGGAKAFGALVAGTGSAAAAGGGAAAAAGGAGGGASAGAGAGAGAASEGLGTPVKVGIGVGLAATAAAALAYALTRGDGASTEEPEARPPAASSPERLPEEPEPEPEPPAPPAP</sequence>
<feature type="region of interest" description="Disordered" evidence="6">
    <location>
        <begin position="337"/>
        <end position="374"/>
    </location>
</feature>
<dbReference type="InterPro" id="IPR041916">
    <property type="entry name" value="Anti_sigma_zinc_sf"/>
</dbReference>
<evidence type="ECO:0000313" key="9">
    <source>
        <dbReference type="EMBL" id="NGO73892.1"/>
    </source>
</evidence>
<evidence type="ECO:0000256" key="3">
    <source>
        <dbReference type="ARBA" id="ARBA00023082"/>
    </source>
</evidence>